<dbReference type="NCBIfam" id="TIGR02967">
    <property type="entry name" value="guan_deamin"/>
    <property type="match status" value="1"/>
</dbReference>
<evidence type="ECO:0000256" key="6">
    <source>
        <dbReference type="ARBA" id="ARBA00022833"/>
    </source>
</evidence>
<sequence>MTNAADTAAGEPPLLAVAGTVIHTPERGVIEILEDAVVTVGEDGRIERVIESDDPAQEATIEAAAAGGRLTLLRAGQYLLPGLVDLHVHAPQWPQIGKALHLPLEQWLANCTFPLEARYADLEFAARSYSGLVDALLANGTTTALYFGSVHLGATKLLADLCHAKGQRALVGKVVMDDPTLCPDYYRDASATIAVAETEMFIEHVQRLAGPEGRVRPVITPRFIPACTNDALEELGRLARQTGLHVQTHCSESDWEHDFVRHRLGATDTRSLEAFGLLGRRTILAHSNFICDDDMDAIGGCGAGIGHCPLSNAYFSNAVFPLAQALEKKLHVGLGTDISGGPDASIFSACRHAIAASRMLADGVDARIAPDKRGRPGAAIDFAEAFWLATAGGGIALDLPIGVIAPGFAFDAMVIDTTVPDADLTLWPDLDEPEDVLQRIVYGAARANVRRVWVDGATVVDKDAGLDWT</sequence>
<evidence type="ECO:0000259" key="9">
    <source>
        <dbReference type="Pfam" id="PF01979"/>
    </source>
</evidence>
<dbReference type="Proteomes" id="UP000186406">
    <property type="component" value="Unassembled WGS sequence"/>
</dbReference>
<evidence type="ECO:0000256" key="1">
    <source>
        <dbReference type="ARBA" id="ARBA00004984"/>
    </source>
</evidence>
<dbReference type="GO" id="GO:0005829">
    <property type="term" value="C:cytosol"/>
    <property type="evidence" value="ECO:0007669"/>
    <property type="project" value="TreeGrafter"/>
</dbReference>
<evidence type="ECO:0000256" key="5">
    <source>
        <dbReference type="ARBA" id="ARBA00022801"/>
    </source>
</evidence>
<dbReference type="UniPathway" id="UPA00603">
    <property type="reaction ID" value="UER00660"/>
</dbReference>
<evidence type="ECO:0000313" key="10">
    <source>
        <dbReference type="EMBL" id="SHO61025.1"/>
    </source>
</evidence>
<evidence type="ECO:0000256" key="3">
    <source>
        <dbReference type="ARBA" id="ARBA00012781"/>
    </source>
</evidence>
<dbReference type="Gene3D" id="2.30.40.10">
    <property type="entry name" value="Urease, subunit C, domain 1"/>
    <property type="match status" value="1"/>
</dbReference>
<dbReference type="AlphaFoldDB" id="A0A1M7Z814"/>
<evidence type="ECO:0000256" key="8">
    <source>
        <dbReference type="RuleBase" id="RU366009"/>
    </source>
</evidence>
<comment type="cofactor">
    <cofactor evidence="8">
        <name>Zn(2+)</name>
        <dbReference type="ChEBI" id="CHEBI:29105"/>
    </cofactor>
    <text evidence="8">Binds 1 zinc ion per subunit.</text>
</comment>
<keyword evidence="6 8" id="KW-0862">Zinc</keyword>
<proteinExistence type="inferred from homology"/>
<evidence type="ECO:0000313" key="11">
    <source>
        <dbReference type="Proteomes" id="UP000186406"/>
    </source>
</evidence>
<gene>
    <name evidence="10" type="ORF">SAMN02745172_00499</name>
</gene>
<comment type="similarity">
    <text evidence="2 8">Belongs to the metallo-dependent hydrolases superfamily. ATZ/TRZ family.</text>
</comment>
<dbReference type="SUPFAM" id="SSF51556">
    <property type="entry name" value="Metallo-dependent hydrolases"/>
    <property type="match status" value="1"/>
</dbReference>
<dbReference type="RefSeq" id="WP_073625588.1">
    <property type="nucleotide sequence ID" value="NZ_FRXO01000001.1"/>
</dbReference>
<dbReference type="PANTHER" id="PTHR11271">
    <property type="entry name" value="GUANINE DEAMINASE"/>
    <property type="match status" value="1"/>
</dbReference>
<dbReference type="Pfam" id="PF01979">
    <property type="entry name" value="Amidohydro_1"/>
    <property type="match status" value="1"/>
</dbReference>
<dbReference type="GO" id="GO:0008892">
    <property type="term" value="F:guanine deaminase activity"/>
    <property type="evidence" value="ECO:0007669"/>
    <property type="project" value="UniProtKB-UniRule"/>
</dbReference>
<dbReference type="EMBL" id="FRXO01000001">
    <property type="protein sequence ID" value="SHO61025.1"/>
    <property type="molecule type" value="Genomic_DNA"/>
</dbReference>
<accession>A0A1M7Z814</accession>
<feature type="domain" description="Amidohydrolase-related" evidence="9">
    <location>
        <begin position="78"/>
        <end position="459"/>
    </location>
</feature>
<dbReference type="EC" id="3.5.4.3" evidence="3 7"/>
<name>A0A1M7Z814_9HYPH</name>
<dbReference type="InterPro" id="IPR011059">
    <property type="entry name" value="Metal-dep_hydrolase_composite"/>
</dbReference>
<comment type="catalytic activity">
    <reaction evidence="8">
        <text>guanine + H2O + H(+) = xanthine + NH4(+)</text>
        <dbReference type="Rhea" id="RHEA:14665"/>
        <dbReference type="ChEBI" id="CHEBI:15377"/>
        <dbReference type="ChEBI" id="CHEBI:15378"/>
        <dbReference type="ChEBI" id="CHEBI:16235"/>
        <dbReference type="ChEBI" id="CHEBI:17712"/>
        <dbReference type="ChEBI" id="CHEBI:28938"/>
        <dbReference type="EC" id="3.5.4.3"/>
    </reaction>
</comment>
<organism evidence="10 11">
    <name type="scientific">Pseudoxanthobacter soli DSM 19599</name>
    <dbReference type="NCBI Taxonomy" id="1123029"/>
    <lineage>
        <taxon>Bacteria</taxon>
        <taxon>Pseudomonadati</taxon>
        <taxon>Pseudomonadota</taxon>
        <taxon>Alphaproteobacteria</taxon>
        <taxon>Hyphomicrobiales</taxon>
        <taxon>Segnochrobactraceae</taxon>
        <taxon>Pseudoxanthobacter</taxon>
    </lineage>
</organism>
<dbReference type="InterPro" id="IPR051607">
    <property type="entry name" value="Metallo-dep_hydrolases"/>
</dbReference>
<dbReference type="InterPro" id="IPR032466">
    <property type="entry name" value="Metal_Hydrolase"/>
</dbReference>
<dbReference type="OrthoDB" id="9787621at2"/>
<dbReference type="Gene3D" id="3.20.20.140">
    <property type="entry name" value="Metal-dependent hydrolases"/>
    <property type="match status" value="1"/>
</dbReference>
<dbReference type="InterPro" id="IPR006680">
    <property type="entry name" value="Amidohydro-rel"/>
</dbReference>
<dbReference type="GO" id="GO:0008270">
    <property type="term" value="F:zinc ion binding"/>
    <property type="evidence" value="ECO:0007669"/>
    <property type="project" value="UniProtKB-UniRule"/>
</dbReference>
<keyword evidence="5 8" id="KW-0378">Hydrolase</keyword>
<reference evidence="10 11" key="1">
    <citation type="submission" date="2016-12" db="EMBL/GenBank/DDBJ databases">
        <authorList>
            <person name="Song W.-J."/>
            <person name="Kurnit D.M."/>
        </authorList>
    </citation>
    <scope>NUCLEOTIDE SEQUENCE [LARGE SCALE GENOMIC DNA]</scope>
    <source>
        <strain evidence="10 11">DSM 19599</strain>
    </source>
</reference>
<evidence type="ECO:0000256" key="4">
    <source>
        <dbReference type="ARBA" id="ARBA00022723"/>
    </source>
</evidence>
<comment type="function">
    <text evidence="8">Catalyzes the hydrolytic deamination of guanine, producing xanthine and ammonia.</text>
</comment>
<dbReference type="STRING" id="1123029.SAMN02745172_00499"/>
<dbReference type="SUPFAM" id="SSF51338">
    <property type="entry name" value="Composite domain of metallo-dependent hydrolases"/>
    <property type="match status" value="1"/>
</dbReference>
<comment type="pathway">
    <text evidence="1 8">Purine metabolism; guanine degradation; xanthine from guanine: step 1/1.</text>
</comment>
<dbReference type="InterPro" id="IPR014311">
    <property type="entry name" value="Guanine_deaminase"/>
</dbReference>
<evidence type="ECO:0000256" key="7">
    <source>
        <dbReference type="NCBIfam" id="TIGR02967"/>
    </source>
</evidence>
<keyword evidence="4 8" id="KW-0479">Metal-binding</keyword>
<keyword evidence="11" id="KW-1185">Reference proteome</keyword>
<dbReference type="GO" id="GO:0006147">
    <property type="term" value="P:guanine catabolic process"/>
    <property type="evidence" value="ECO:0007669"/>
    <property type="project" value="UniProtKB-UniRule"/>
</dbReference>
<evidence type="ECO:0000256" key="2">
    <source>
        <dbReference type="ARBA" id="ARBA00006745"/>
    </source>
</evidence>
<protein>
    <recommendedName>
        <fullName evidence="3 7">Guanine deaminase</fullName>
        <shortName evidence="8">Guanase</shortName>
        <ecNumber evidence="3 7">3.5.4.3</ecNumber>
    </recommendedName>
    <alternativeName>
        <fullName evidence="8">Guanine aminohydrolase</fullName>
    </alternativeName>
</protein>
<dbReference type="PANTHER" id="PTHR11271:SF6">
    <property type="entry name" value="GUANINE DEAMINASE"/>
    <property type="match status" value="1"/>
</dbReference>